<dbReference type="HOGENOM" id="CLU_000288_135_2_11"/>
<dbReference type="PANTHER" id="PTHR43289:SF34">
    <property type="entry name" value="SERINE_THREONINE-PROTEIN KINASE YBDM-RELATED"/>
    <property type="match status" value="1"/>
</dbReference>
<name>A0A087VTW2_9BIFI</name>
<evidence type="ECO:0000256" key="10">
    <source>
        <dbReference type="SAM" id="Phobius"/>
    </source>
</evidence>
<dbReference type="InterPro" id="IPR005543">
    <property type="entry name" value="PASTA_dom"/>
</dbReference>
<dbReference type="Pfam" id="PF03793">
    <property type="entry name" value="PASTA"/>
    <property type="match status" value="3"/>
</dbReference>
<dbReference type="PROSITE" id="PS00108">
    <property type="entry name" value="PROTEIN_KINASE_ST"/>
    <property type="match status" value="1"/>
</dbReference>
<organism evidence="13 14">
    <name type="scientific">Bifidobacterium [indicum] DSM 20214 = LMG 11587</name>
    <dbReference type="NCBI Taxonomy" id="1341694"/>
    <lineage>
        <taxon>Bacteria</taxon>
        <taxon>Bacillati</taxon>
        <taxon>Actinomycetota</taxon>
        <taxon>Actinomycetes</taxon>
        <taxon>Bifidobacteriales</taxon>
        <taxon>Bifidobacteriaceae</taxon>
        <taxon>Bifidobacterium</taxon>
    </lineage>
</organism>
<keyword evidence="4" id="KW-0547">Nucleotide-binding</keyword>
<evidence type="ECO:0000256" key="5">
    <source>
        <dbReference type="ARBA" id="ARBA00022777"/>
    </source>
</evidence>
<dbReference type="RefSeq" id="WP_033490813.1">
    <property type="nucleotide sequence ID" value="NZ_CP006018.1"/>
</dbReference>
<evidence type="ECO:0000256" key="6">
    <source>
        <dbReference type="ARBA" id="ARBA00022840"/>
    </source>
</evidence>
<keyword evidence="6" id="KW-0067">ATP-binding</keyword>
<protein>
    <recommendedName>
        <fullName evidence="1">non-specific serine/threonine protein kinase</fullName>
        <ecNumber evidence="1">2.7.11.1</ecNumber>
    </recommendedName>
</protein>
<evidence type="ECO:0000313" key="14">
    <source>
        <dbReference type="Proteomes" id="UP000028569"/>
    </source>
</evidence>
<feature type="region of interest" description="Disordered" evidence="9">
    <location>
        <begin position="296"/>
        <end position="423"/>
    </location>
</feature>
<dbReference type="Proteomes" id="UP000028569">
    <property type="component" value="Chromosome"/>
</dbReference>
<evidence type="ECO:0000256" key="1">
    <source>
        <dbReference type="ARBA" id="ARBA00012513"/>
    </source>
</evidence>
<keyword evidence="5 13" id="KW-0418">Kinase</keyword>
<dbReference type="Pfam" id="PF00069">
    <property type="entry name" value="Pkinase"/>
    <property type="match status" value="1"/>
</dbReference>
<dbReference type="Gene3D" id="3.30.10.20">
    <property type="match status" value="4"/>
</dbReference>
<dbReference type="GO" id="GO:0005524">
    <property type="term" value="F:ATP binding"/>
    <property type="evidence" value="ECO:0007669"/>
    <property type="project" value="UniProtKB-KW"/>
</dbReference>
<sequence>MSEAEDTTRDRIIDGRYRILRKVAEGGMATVYEALDERLNRHVAVKVMHTQLAQGPHRAQFEERFRREAQSAAAIANPHIVQVYDTGLFEGLDYLVMEYVHGISLRQEMGRQVTFNLRETMRILGEILDGLSSAHQAGVVHRDIKPENILLNDRGHVEITDFGLARAASQATLSSTGMLLGTAAYLAPETIENNQATPQGDLYAVGIMAYEMLTGTVPFASQNPVTIVFKHVHEDVPALSKVCPGIDPDVSDMVTRLTSRSIAGRPKDATQALQELNLVQHGLSMQALQFIMPAPHAPEATNSTNGVQQTSDATADGSSLPQSDKHDATTDMDQPDSPAPPVPAPPQTPGRDGTDRATSAETRRYILNDVNPEQTQVMSSPATNPSETTRIGSDPLAPGLQSDAELPAEAQGEEQLPSGSGSRKKGKRALIIALIVILVLALAGGGGGSWWYFMGPGSYHTLPKPDDISCAENQACKVIGADFAKYSRTLKVAGIEMESAYDFSDSVAKGAIMAADPDTVGSRISKRMGRVKLTVSKGVREATVPENLLTADTAEGKDPLQALKTAGFSRIDHDQSKDQYSMDIPEGAAISVDPAPGTRTRHDTQVTLVLSKGKMPVAMPDVVGKSREEAKAALEALRLTVNYREDWSDKVPRNRVVSASHQAQEQLHWGDTVDVVVSKGPQAISMPDVKGKSQDEATRILEGYGLKVNISAPLGNLTHTVRIQDPEPGSQVKVVNDDGSPAVVTLTVV</sequence>
<keyword evidence="3 13" id="KW-0808">Transferase</keyword>
<reference evidence="13 14" key="1">
    <citation type="journal article" date="2014" name="Appl. Environ. Microbiol.">
        <title>Genomic encyclopedia of type strains of the genus Bifidobacterium.</title>
        <authorList>
            <person name="Milani C."/>
            <person name="Lugli G.A."/>
            <person name="Duranti S."/>
            <person name="Turroni F."/>
            <person name="Bottacini F."/>
            <person name="Mangifesta M."/>
            <person name="Sanchez B."/>
            <person name="Viappiani A."/>
            <person name="Mancabelli L."/>
            <person name="Taminiau B."/>
            <person name="Delcenserie V."/>
            <person name="Barrangou R."/>
            <person name="Margolles A."/>
            <person name="van Sinderen D."/>
            <person name="Ventura M."/>
        </authorList>
    </citation>
    <scope>NUCLEOTIDE SEQUENCE [LARGE SCALE GENOMIC DNA]</scope>
    <source>
        <strain evidence="13 14">LMG 11587</strain>
    </source>
</reference>
<feature type="domain" description="PASTA" evidence="12">
    <location>
        <begin position="613"/>
        <end position="679"/>
    </location>
</feature>
<evidence type="ECO:0000256" key="8">
    <source>
        <dbReference type="ARBA" id="ARBA00048679"/>
    </source>
</evidence>
<dbReference type="OrthoDB" id="9762169at2"/>
<dbReference type="PROSITE" id="PS51178">
    <property type="entry name" value="PASTA"/>
    <property type="match status" value="3"/>
</dbReference>
<dbReference type="AlphaFoldDB" id="A0A087VTW2"/>
<dbReference type="InterPro" id="IPR000719">
    <property type="entry name" value="Prot_kinase_dom"/>
</dbReference>
<keyword evidence="10" id="KW-0472">Membrane</keyword>
<feature type="domain" description="PASTA" evidence="12">
    <location>
        <begin position="538"/>
        <end position="612"/>
    </location>
</feature>
<accession>A0A087VTW2</accession>
<dbReference type="SUPFAM" id="SSF56112">
    <property type="entry name" value="Protein kinase-like (PK-like)"/>
    <property type="match status" value="1"/>
</dbReference>
<evidence type="ECO:0000256" key="9">
    <source>
        <dbReference type="SAM" id="MobiDB-lite"/>
    </source>
</evidence>
<dbReference type="CDD" id="cd06577">
    <property type="entry name" value="PASTA_pknB"/>
    <property type="match status" value="3"/>
</dbReference>
<keyword evidence="10" id="KW-1133">Transmembrane helix</keyword>
<dbReference type="InterPro" id="IPR008271">
    <property type="entry name" value="Ser/Thr_kinase_AS"/>
</dbReference>
<feature type="domain" description="Protein kinase" evidence="11">
    <location>
        <begin position="17"/>
        <end position="278"/>
    </location>
</feature>
<feature type="compositionally biased region" description="Polar residues" evidence="9">
    <location>
        <begin position="371"/>
        <end position="391"/>
    </location>
</feature>
<dbReference type="EC" id="2.7.11.1" evidence="1"/>
<keyword evidence="14" id="KW-1185">Reference proteome</keyword>
<feature type="compositionally biased region" description="Pro residues" evidence="9">
    <location>
        <begin position="337"/>
        <end position="348"/>
    </location>
</feature>
<feature type="compositionally biased region" description="Polar residues" evidence="9">
    <location>
        <begin position="300"/>
        <end position="322"/>
    </location>
</feature>
<feature type="domain" description="PASTA" evidence="12">
    <location>
        <begin position="680"/>
        <end position="748"/>
    </location>
</feature>
<comment type="catalytic activity">
    <reaction evidence="7">
        <text>L-threonyl-[protein] + ATP = O-phospho-L-threonyl-[protein] + ADP + H(+)</text>
        <dbReference type="Rhea" id="RHEA:46608"/>
        <dbReference type="Rhea" id="RHEA-COMP:11060"/>
        <dbReference type="Rhea" id="RHEA-COMP:11605"/>
        <dbReference type="ChEBI" id="CHEBI:15378"/>
        <dbReference type="ChEBI" id="CHEBI:30013"/>
        <dbReference type="ChEBI" id="CHEBI:30616"/>
        <dbReference type="ChEBI" id="CHEBI:61977"/>
        <dbReference type="ChEBI" id="CHEBI:456216"/>
        <dbReference type="EC" id="2.7.11.1"/>
    </reaction>
</comment>
<proteinExistence type="predicted"/>
<evidence type="ECO:0000256" key="2">
    <source>
        <dbReference type="ARBA" id="ARBA00022527"/>
    </source>
</evidence>
<evidence type="ECO:0000256" key="3">
    <source>
        <dbReference type="ARBA" id="ARBA00022679"/>
    </source>
</evidence>
<dbReference type="GO" id="GO:0106310">
    <property type="term" value="F:protein serine kinase activity"/>
    <property type="evidence" value="ECO:0007669"/>
    <property type="project" value="RHEA"/>
</dbReference>
<keyword evidence="10" id="KW-0812">Transmembrane</keyword>
<dbReference type="Gene3D" id="1.10.510.10">
    <property type="entry name" value="Transferase(Phosphotransferase) domain 1"/>
    <property type="match status" value="1"/>
</dbReference>
<comment type="catalytic activity">
    <reaction evidence="8">
        <text>L-seryl-[protein] + ATP = O-phospho-L-seryl-[protein] + ADP + H(+)</text>
        <dbReference type="Rhea" id="RHEA:17989"/>
        <dbReference type="Rhea" id="RHEA-COMP:9863"/>
        <dbReference type="Rhea" id="RHEA-COMP:11604"/>
        <dbReference type="ChEBI" id="CHEBI:15378"/>
        <dbReference type="ChEBI" id="CHEBI:29999"/>
        <dbReference type="ChEBI" id="CHEBI:30616"/>
        <dbReference type="ChEBI" id="CHEBI:83421"/>
        <dbReference type="ChEBI" id="CHEBI:456216"/>
        <dbReference type="EC" id="2.7.11.1"/>
    </reaction>
</comment>
<evidence type="ECO:0000256" key="4">
    <source>
        <dbReference type="ARBA" id="ARBA00022741"/>
    </source>
</evidence>
<dbReference type="FunFam" id="3.30.200.20:FF:000035">
    <property type="entry name" value="Serine/threonine protein kinase Stk1"/>
    <property type="match status" value="1"/>
</dbReference>
<gene>
    <name evidence="13" type="ORF">BINDI_0484</name>
</gene>
<dbReference type="SMART" id="SM00740">
    <property type="entry name" value="PASTA"/>
    <property type="match status" value="4"/>
</dbReference>
<dbReference type="GO" id="GO:0004674">
    <property type="term" value="F:protein serine/threonine kinase activity"/>
    <property type="evidence" value="ECO:0007669"/>
    <property type="project" value="UniProtKB-KW"/>
</dbReference>
<keyword evidence="2" id="KW-0723">Serine/threonine-protein kinase</keyword>
<dbReference type="SMART" id="SM00220">
    <property type="entry name" value="S_TKc"/>
    <property type="match status" value="1"/>
</dbReference>
<dbReference type="Gene3D" id="3.30.200.20">
    <property type="entry name" value="Phosphorylase Kinase, domain 1"/>
    <property type="match status" value="1"/>
</dbReference>
<evidence type="ECO:0000259" key="11">
    <source>
        <dbReference type="PROSITE" id="PS50011"/>
    </source>
</evidence>
<evidence type="ECO:0000256" key="7">
    <source>
        <dbReference type="ARBA" id="ARBA00047899"/>
    </source>
</evidence>
<dbReference type="PANTHER" id="PTHR43289">
    <property type="entry name" value="MITOGEN-ACTIVATED PROTEIN KINASE KINASE KINASE 20-RELATED"/>
    <property type="match status" value="1"/>
</dbReference>
<dbReference type="KEGG" id="bii:BINDI_0484"/>
<dbReference type="CDD" id="cd14014">
    <property type="entry name" value="STKc_PknB_like"/>
    <property type="match status" value="1"/>
</dbReference>
<evidence type="ECO:0000259" key="12">
    <source>
        <dbReference type="PROSITE" id="PS51178"/>
    </source>
</evidence>
<dbReference type="EMBL" id="CP006018">
    <property type="protein sequence ID" value="AIC91764.1"/>
    <property type="molecule type" value="Genomic_DNA"/>
</dbReference>
<evidence type="ECO:0000313" key="13">
    <source>
        <dbReference type="EMBL" id="AIC91764.1"/>
    </source>
</evidence>
<dbReference type="InterPro" id="IPR011009">
    <property type="entry name" value="Kinase-like_dom_sf"/>
</dbReference>
<feature type="transmembrane region" description="Helical" evidence="10">
    <location>
        <begin position="429"/>
        <end position="453"/>
    </location>
</feature>
<dbReference type="PROSITE" id="PS50011">
    <property type="entry name" value="PROTEIN_KINASE_DOM"/>
    <property type="match status" value="1"/>
</dbReference>